<name>A0AC60NUA1_IXOPE</name>
<reference evidence="1 2" key="1">
    <citation type="journal article" date="2020" name="Cell">
        <title>Large-Scale Comparative Analyses of Tick Genomes Elucidate Their Genetic Diversity and Vector Capacities.</title>
        <authorList>
            <consortium name="Tick Genome and Microbiome Consortium (TIGMIC)"/>
            <person name="Jia N."/>
            <person name="Wang J."/>
            <person name="Shi W."/>
            <person name="Du L."/>
            <person name="Sun Y."/>
            <person name="Zhan W."/>
            <person name="Jiang J.F."/>
            <person name="Wang Q."/>
            <person name="Zhang B."/>
            <person name="Ji P."/>
            <person name="Bell-Sakyi L."/>
            <person name="Cui X.M."/>
            <person name="Yuan T.T."/>
            <person name="Jiang B.G."/>
            <person name="Yang W.F."/>
            <person name="Lam T.T."/>
            <person name="Chang Q.C."/>
            <person name="Ding S.J."/>
            <person name="Wang X.J."/>
            <person name="Zhu J.G."/>
            <person name="Ruan X.D."/>
            <person name="Zhao L."/>
            <person name="Wei J.T."/>
            <person name="Ye R.Z."/>
            <person name="Que T.C."/>
            <person name="Du C.H."/>
            <person name="Zhou Y.H."/>
            <person name="Cheng J.X."/>
            <person name="Dai P.F."/>
            <person name="Guo W.B."/>
            <person name="Han X.H."/>
            <person name="Huang E.J."/>
            <person name="Li L.F."/>
            <person name="Wei W."/>
            <person name="Gao Y.C."/>
            <person name="Liu J.Z."/>
            <person name="Shao H.Z."/>
            <person name="Wang X."/>
            <person name="Wang C.C."/>
            <person name="Yang T.C."/>
            <person name="Huo Q.B."/>
            <person name="Li W."/>
            <person name="Chen H.Y."/>
            <person name="Chen S.E."/>
            <person name="Zhou L.G."/>
            <person name="Ni X.B."/>
            <person name="Tian J.H."/>
            <person name="Sheng Y."/>
            <person name="Liu T."/>
            <person name="Pan Y.S."/>
            <person name="Xia L.Y."/>
            <person name="Li J."/>
            <person name="Zhao F."/>
            <person name="Cao W.C."/>
        </authorList>
    </citation>
    <scope>NUCLEOTIDE SEQUENCE [LARGE SCALE GENOMIC DNA]</scope>
    <source>
        <strain evidence="1">Iper-2018</strain>
    </source>
</reference>
<sequence length="250" mass="28334">MRSGDDAIHCVRKALARSLTKRWKNQRLNRKLKIKIQKISHKAEEHAAELTRQNWYNLCDSVQGRLSSASTWKLLRALLDPNHTRTVTCKRISELVFKGPLTTHAMFDKLASKYLCIEPSEAQKDYHGRANPALDEPITTAAFNALPKSQNCWCSRTRTADNPAPADLNIYIDGQEVPKPKEVRILGQILTQSGRNLSTINKPRRTLTQTEVNKLNVIIRRAFKCALGLPEYVATEDLLSTGLYNTIEEL</sequence>
<evidence type="ECO:0000313" key="2">
    <source>
        <dbReference type="Proteomes" id="UP000805193"/>
    </source>
</evidence>
<protein>
    <submittedName>
        <fullName evidence="1">Uncharacterized protein</fullName>
    </submittedName>
</protein>
<evidence type="ECO:0000313" key="1">
    <source>
        <dbReference type="EMBL" id="KAG0410660.1"/>
    </source>
</evidence>
<dbReference type="EMBL" id="JABSTQ010011501">
    <property type="protein sequence ID" value="KAG0410660.1"/>
    <property type="molecule type" value="Genomic_DNA"/>
</dbReference>
<dbReference type="Proteomes" id="UP000805193">
    <property type="component" value="Unassembled WGS sequence"/>
</dbReference>
<comment type="caution">
    <text evidence="1">The sequence shown here is derived from an EMBL/GenBank/DDBJ whole genome shotgun (WGS) entry which is preliminary data.</text>
</comment>
<gene>
    <name evidence="1" type="ORF">HPB47_012216</name>
</gene>
<organism evidence="1 2">
    <name type="scientific">Ixodes persulcatus</name>
    <name type="common">Taiga tick</name>
    <dbReference type="NCBI Taxonomy" id="34615"/>
    <lineage>
        <taxon>Eukaryota</taxon>
        <taxon>Metazoa</taxon>
        <taxon>Ecdysozoa</taxon>
        <taxon>Arthropoda</taxon>
        <taxon>Chelicerata</taxon>
        <taxon>Arachnida</taxon>
        <taxon>Acari</taxon>
        <taxon>Parasitiformes</taxon>
        <taxon>Ixodida</taxon>
        <taxon>Ixodoidea</taxon>
        <taxon>Ixodidae</taxon>
        <taxon>Ixodinae</taxon>
        <taxon>Ixodes</taxon>
    </lineage>
</organism>
<accession>A0AC60NUA1</accession>
<keyword evidence="2" id="KW-1185">Reference proteome</keyword>
<proteinExistence type="predicted"/>